<evidence type="ECO:0000259" key="1">
    <source>
        <dbReference type="Pfam" id="PF25898"/>
    </source>
</evidence>
<dbReference type="Pfam" id="PF25898">
    <property type="entry name" value="LolA_2nd_metazoa"/>
    <property type="match status" value="1"/>
</dbReference>
<reference evidence="2" key="1">
    <citation type="submission" date="2018-11" db="EMBL/GenBank/DDBJ databases">
        <authorList>
            <person name="Alioto T."/>
            <person name="Alioto T."/>
        </authorList>
    </citation>
    <scope>NUCLEOTIDE SEQUENCE</scope>
</reference>
<proteinExistence type="predicted"/>
<organism evidence="2 3">
    <name type="scientific">Mytilus galloprovincialis</name>
    <name type="common">Mediterranean mussel</name>
    <dbReference type="NCBI Taxonomy" id="29158"/>
    <lineage>
        <taxon>Eukaryota</taxon>
        <taxon>Metazoa</taxon>
        <taxon>Spiralia</taxon>
        <taxon>Lophotrochozoa</taxon>
        <taxon>Mollusca</taxon>
        <taxon>Bivalvia</taxon>
        <taxon>Autobranchia</taxon>
        <taxon>Pteriomorphia</taxon>
        <taxon>Mytilida</taxon>
        <taxon>Mytiloidea</taxon>
        <taxon>Mytilidae</taxon>
        <taxon>Mytilinae</taxon>
        <taxon>Mytilus</taxon>
    </lineage>
</organism>
<dbReference type="Proteomes" id="UP000596742">
    <property type="component" value="Unassembled WGS sequence"/>
</dbReference>
<keyword evidence="3" id="KW-1185">Reference proteome</keyword>
<protein>
    <recommendedName>
        <fullName evidence="1">LolA-like domain-containing protein</fullName>
    </recommendedName>
</protein>
<comment type="caution">
    <text evidence="2">The sequence shown here is derived from an EMBL/GenBank/DDBJ whole genome shotgun (WGS) entry which is preliminary data.</text>
</comment>
<name>A0A8B6BTZ7_MYTGA</name>
<gene>
    <name evidence="2" type="ORF">MGAL_10B077913</name>
</gene>
<feature type="domain" description="LolA-like" evidence="1">
    <location>
        <begin position="78"/>
        <end position="142"/>
    </location>
</feature>
<evidence type="ECO:0000313" key="2">
    <source>
        <dbReference type="EMBL" id="VDH95823.1"/>
    </source>
</evidence>
<sequence>MLTILLNALKKKENEKLAELRTVNGPRIPEKTILQAYQALRLAVYGKKFQIQVQMDNQEMLYYLAVDTSVEFGAAKPTIMPKISGQISYTQEVVIPNLNQVYVSKVWYDSSLKLARYDYHDSKGVPPFYSINPMTIIHDFSTVRLESMRIFRRIIPI</sequence>
<dbReference type="InterPro" id="IPR058831">
    <property type="entry name" value="LolA-like_dom_2nd"/>
</dbReference>
<dbReference type="EMBL" id="UYJE01000727">
    <property type="protein sequence ID" value="VDH95823.1"/>
    <property type="molecule type" value="Genomic_DNA"/>
</dbReference>
<dbReference type="AlphaFoldDB" id="A0A8B6BTZ7"/>
<evidence type="ECO:0000313" key="3">
    <source>
        <dbReference type="Proteomes" id="UP000596742"/>
    </source>
</evidence>
<accession>A0A8B6BTZ7</accession>
<dbReference type="OrthoDB" id="5983572at2759"/>